<gene>
    <name evidence="1" type="ORF">P7H09_11320</name>
</gene>
<reference evidence="1" key="1">
    <citation type="journal article" date="2023" name="J. Vet. Diagn. Invest.">
        <title>Oxytetracycline-resistant Paenibacillus larvae identified in commercial beekeeping operations in Saskatchewan using pooled honey sampling.</title>
        <authorList>
            <person name="Obshta O."/>
            <person name="Zabrodski M.W."/>
            <person name="Soomro T."/>
            <person name="Wilson G."/>
            <person name="Masood F."/>
            <person name="Thebeau J."/>
            <person name="Silva M.C.B."/>
            <person name="Biganski S."/>
            <person name="Kozii I.V."/>
            <person name="Koziy R.V."/>
            <person name="Raza M.F."/>
            <person name="Jose M.S."/>
            <person name="Simko E."/>
            <person name="Wood S.C."/>
        </authorList>
    </citation>
    <scope>NUCLEOTIDE SEQUENCE</scope>
    <source>
        <strain evidence="1">PL001</strain>
    </source>
</reference>
<accession>A0AAP5JTY4</accession>
<evidence type="ECO:0000313" key="2">
    <source>
        <dbReference type="Proteomes" id="UP001259239"/>
    </source>
</evidence>
<protein>
    <submittedName>
        <fullName evidence="1">TULIP family P47-like protein</fullName>
    </submittedName>
</protein>
<evidence type="ECO:0000313" key="1">
    <source>
        <dbReference type="EMBL" id="MDT2251855.1"/>
    </source>
</evidence>
<dbReference type="Proteomes" id="UP001259239">
    <property type="component" value="Unassembled WGS sequence"/>
</dbReference>
<dbReference type="EMBL" id="JARQGV010000004">
    <property type="protein sequence ID" value="MDT2251855.1"/>
    <property type="molecule type" value="Genomic_DNA"/>
</dbReference>
<sequence>MNTYGWDILYVNSNEGINKQLKKYMSENKTTFTYADENSSITVTFDNWEIVPGGSSKLLRMKTLAKEGELTFMGKRTILNGICPLLEVQLGFF</sequence>
<reference evidence="1" key="2">
    <citation type="submission" date="2023-03" db="EMBL/GenBank/DDBJ databases">
        <authorList>
            <person name="Obshta O."/>
            <person name="Zabrodski M.W."/>
            <person name="Soomro T."/>
            <person name="Wilson G."/>
            <person name="Masood F."/>
            <person name="Thebeau J."/>
            <person name="Bezerra Da Silva M.C."/>
            <person name="Raza F."/>
            <person name="Biganski S."/>
            <person name="Jose M."/>
            <person name="Camilli M."/>
            <person name="Kozii I.V."/>
            <person name="Kozii R.V."/>
            <person name="Simko E."/>
            <person name="Wood S.C."/>
        </authorList>
    </citation>
    <scope>NUCLEOTIDE SEQUENCE</scope>
    <source>
        <strain evidence="1">PL001</strain>
    </source>
</reference>
<comment type="caution">
    <text evidence="1">The sequence shown here is derived from an EMBL/GenBank/DDBJ whole genome shotgun (WGS) entry which is preliminary data.</text>
</comment>
<organism evidence="1 2">
    <name type="scientific">Paenibacillus larvae</name>
    <dbReference type="NCBI Taxonomy" id="1464"/>
    <lineage>
        <taxon>Bacteria</taxon>
        <taxon>Bacillati</taxon>
        <taxon>Bacillota</taxon>
        <taxon>Bacilli</taxon>
        <taxon>Bacillales</taxon>
        <taxon>Paenibacillaceae</taxon>
        <taxon>Paenibacillus</taxon>
    </lineage>
</organism>
<name>A0AAP5JTY4_9BACL</name>
<proteinExistence type="predicted"/>
<dbReference type="RefSeq" id="WP_036655409.1">
    <property type="nucleotide sequence ID" value="NZ_CP121102.1"/>
</dbReference>
<dbReference type="AlphaFoldDB" id="A0AAP5JTY4"/>